<sequence length="945" mass="105332">MGMHHKTPRVFVFDPRGLPIRSVDYWREVEGAPAQARINRTLHNAAGVAVKQWDPRLWRLQQQDPMTAANLTTVHSLTGHPVCTVSVDAGSQTHLLGPANEVLQGWDSRATRREIRYDDRLRPVAVFEHVATQPPQCAERMEYGGADPVNRDHNQCGQLIRQDSPGGTVLFEAFAITGQCTRRIKHFTLDAVPPDWPEPIADRQTLLEPGEGAVSAWRYGPLGNVLETVDARQNCQAFVFTLDGRLHQSTLKLAGKTTWQTLVSEIEYNADGQPLKEVAGNDVRTTLTYGPEDGRLMERRADSDRNDLLQHLLYTYDRMGNVLSIEDKALPVRYFNNQRIDPLSRFIYDSLSQLIEATGWEAGAPNQGPESVGRTDPAAVSNYQQTYRYDEGGNLRKLTHVGTQNPGRELTAARYSNRCLPWRNGVPPTEEDIAAAFDANGNLTELDQGRFLTWNLRNELASVCPVERDSGRNDCEHYLYDGGGQRLRKIRSLQTNARTVTAEVRYLPGLELRTDSGTGEVLHVITAQAGLNTVRVLHWESAPPTGINDQYRYTLVDRLNSCTVELTDDAQIISQEVFYPFGETAWYAGPDVIDVDYKTTRYSGKERDATRLYYYGFRYYVPWLFRWLNPDPAGDVDGLNLYWMTRNNPVSFIDDSGAISKEPLSNGLRTPVIAVGNERNVPGAKPVDAGKPIHMVPFTGQSADILKALSIPEFSRVGVNTDLLMSTKVAYSPQVSSQLVNKEGASFIFSMQRMTYSGAAKGEFNALKVVDIAAGEIPEQSSAVSGYWAAQGGYVDIPVHPQGTDPEFVFTPGFSGCSLTVDQLNKNVLRVRHVEGSKEDAQYNTLPSAEHGMGLSAAMEYTDYGFDVDENNNVITQTTGFAFMRYDRKIKAWDIHYQTLQGAATIGKYSPAERGFFGAAKSSVNVFERTKVRNTMNKKVVTARQ</sequence>
<dbReference type="Gene3D" id="2.180.10.10">
    <property type="entry name" value="RHS repeat-associated core"/>
    <property type="match status" value="1"/>
</dbReference>
<dbReference type="EMBL" id="RCZE01000002">
    <property type="protein sequence ID" value="TPG80882.1"/>
    <property type="molecule type" value="Genomic_DNA"/>
</dbReference>
<evidence type="ECO:0000313" key="1">
    <source>
        <dbReference type="EMBL" id="TPG80882.1"/>
    </source>
</evidence>
<dbReference type="PANTHER" id="PTHR32305:SF15">
    <property type="entry name" value="PROTEIN RHSA-RELATED"/>
    <property type="match status" value="1"/>
</dbReference>
<dbReference type="InterPro" id="IPR050708">
    <property type="entry name" value="T6SS_VgrG/RHS"/>
</dbReference>
<evidence type="ECO:0000313" key="2">
    <source>
        <dbReference type="Proteomes" id="UP000317933"/>
    </source>
</evidence>
<name>A0A502I5D4_9PSED</name>
<dbReference type="PANTHER" id="PTHR32305">
    <property type="match status" value="1"/>
</dbReference>
<dbReference type="NCBIfam" id="TIGR03696">
    <property type="entry name" value="Rhs_assc_core"/>
    <property type="match status" value="1"/>
</dbReference>
<proteinExistence type="predicted"/>
<organism evidence="1 2">
    <name type="scientific">Pseudomonas arsenicoxydans</name>
    <dbReference type="NCBI Taxonomy" id="702115"/>
    <lineage>
        <taxon>Bacteria</taxon>
        <taxon>Pseudomonadati</taxon>
        <taxon>Pseudomonadota</taxon>
        <taxon>Gammaproteobacteria</taxon>
        <taxon>Pseudomonadales</taxon>
        <taxon>Pseudomonadaceae</taxon>
        <taxon>Pseudomonas</taxon>
    </lineage>
</organism>
<accession>A0A502I5D4</accession>
<dbReference type="Proteomes" id="UP000317933">
    <property type="component" value="Unassembled WGS sequence"/>
</dbReference>
<dbReference type="AlphaFoldDB" id="A0A502I5D4"/>
<comment type="caution">
    <text evidence="1">The sequence shown here is derived from an EMBL/GenBank/DDBJ whole genome shotgun (WGS) entry which is preliminary data.</text>
</comment>
<dbReference type="InterPro" id="IPR022385">
    <property type="entry name" value="Rhs_assc_core"/>
</dbReference>
<protein>
    <submittedName>
        <fullName evidence="1">RHS repeat-associated core domain-containing protein</fullName>
    </submittedName>
</protein>
<reference evidence="1 2" key="1">
    <citation type="journal article" date="2019" name="Environ. Microbiol.">
        <title>Species interactions and distinct microbial communities in high Arctic permafrost affected cryosols are associated with the CH4 and CO2 gas fluxes.</title>
        <authorList>
            <person name="Altshuler I."/>
            <person name="Hamel J."/>
            <person name="Turney S."/>
            <person name="Magnuson E."/>
            <person name="Levesque R."/>
            <person name="Greer C."/>
            <person name="Whyte L.G."/>
        </authorList>
    </citation>
    <scope>NUCLEOTIDE SEQUENCE [LARGE SCALE GENOMIC DNA]</scope>
    <source>
        <strain evidence="1 2">E3</strain>
    </source>
</reference>
<gene>
    <name evidence="1" type="ORF">EAH78_06090</name>
</gene>